<comment type="caution">
    <text evidence="2">The sequence shown here is derived from an EMBL/GenBank/DDBJ whole genome shotgun (WGS) entry which is preliminary data.</text>
</comment>
<dbReference type="InterPro" id="IPR010239">
    <property type="entry name" value="CHP02001"/>
</dbReference>
<dbReference type="OrthoDB" id="9782545at2"/>
<keyword evidence="1" id="KW-0732">Signal</keyword>
<evidence type="ECO:0000313" key="3">
    <source>
        <dbReference type="Proteomes" id="UP000306585"/>
    </source>
</evidence>
<dbReference type="EMBL" id="VBRY01000006">
    <property type="protein sequence ID" value="TLS67363.1"/>
    <property type="molecule type" value="Genomic_DNA"/>
</dbReference>
<accession>A0A5R9GSH5</accession>
<organism evidence="2 3">
    <name type="scientific">Mariprofundus erugo</name>
    <dbReference type="NCBI Taxonomy" id="2528639"/>
    <lineage>
        <taxon>Bacteria</taxon>
        <taxon>Pseudomonadati</taxon>
        <taxon>Pseudomonadota</taxon>
        <taxon>Candidatius Mariprofundia</taxon>
        <taxon>Mariprofundales</taxon>
        <taxon>Mariprofundaceae</taxon>
        <taxon>Mariprofundus</taxon>
    </lineage>
</organism>
<keyword evidence="3" id="KW-1185">Reference proteome</keyword>
<dbReference type="AlphaFoldDB" id="A0A5R9GSH5"/>
<evidence type="ECO:0000256" key="1">
    <source>
        <dbReference type="SAM" id="SignalP"/>
    </source>
</evidence>
<gene>
    <name evidence="2" type="ORF">FEF65_08030</name>
</gene>
<dbReference type="NCBIfam" id="TIGR02001">
    <property type="entry name" value="gcw_chp"/>
    <property type="match status" value="1"/>
</dbReference>
<evidence type="ECO:0000313" key="2">
    <source>
        <dbReference type="EMBL" id="TLS67363.1"/>
    </source>
</evidence>
<name>A0A5R9GSH5_9PROT</name>
<protein>
    <recommendedName>
        <fullName evidence="4">Porin</fullName>
    </recommendedName>
</protein>
<reference evidence="2 3" key="1">
    <citation type="journal article" date="2019" name="Appl. Environ. Microbiol.">
        <title>Environmental Evidence and Genomic Insight of Iron-oxidizing Bacteria Preference Towards More Corrosion Resistant Stainless Steel at Higher Salinities.</title>
        <authorList>
            <person name="Garrison C.E."/>
            <person name="Price K.A."/>
            <person name="Field E.K."/>
        </authorList>
    </citation>
    <scope>NUCLEOTIDE SEQUENCE [LARGE SCALE GENOMIC DNA]</scope>
    <source>
        <strain evidence="2 3">P3</strain>
    </source>
</reference>
<dbReference type="Proteomes" id="UP000306585">
    <property type="component" value="Unassembled WGS sequence"/>
</dbReference>
<feature type="signal peptide" evidence="1">
    <location>
        <begin position="1"/>
        <end position="27"/>
    </location>
</feature>
<dbReference type="Pfam" id="PF09694">
    <property type="entry name" value="Gcw_chp"/>
    <property type="match status" value="1"/>
</dbReference>
<dbReference type="RefSeq" id="WP_138239279.1">
    <property type="nucleotide sequence ID" value="NZ_VBRY01000006.1"/>
</dbReference>
<feature type="chain" id="PRO_5024458101" description="Porin" evidence="1">
    <location>
        <begin position="28"/>
        <end position="265"/>
    </location>
</feature>
<proteinExistence type="predicted"/>
<sequence>MKGTNKYMAMLMLSVSLMGVESTSARAEMPTVSGDIGVASQYVWRGVVQKGQPAVQGDLNLALEGFTASAWFSNSYVAASYAKNPTKEVTEFDFTADYSGSVGDFGYSLGGIYYTYLYDPNSNFVEGYAGVSYDAVVSPSITAYYTAKGTSNAGTSAGFYKTGDLWVDFGLSTSVAGFDLSGTASYVKWKGDAISRAVVGGLDTHKNGISLVQLGISKEVEAGGVKVTPSLTASIPVIGKSSDGFRYIYGARVYNEFVASVSFSY</sequence>
<evidence type="ECO:0008006" key="4">
    <source>
        <dbReference type="Google" id="ProtNLM"/>
    </source>
</evidence>